<dbReference type="EMBL" id="JYDO01000247">
    <property type="protein sequence ID" value="KRZ66380.1"/>
    <property type="molecule type" value="Genomic_DNA"/>
</dbReference>
<gene>
    <name evidence="1" type="ORF">T10_2509</name>
</gene>
<evidence type="ECO:0000313" key="1">
    <source>
        <dbReference type="EMBL" id="KRZ66380.1"/>
    </source>
</evidence>
<evidence type="ECO:0000313" key="2">
    <source>
        <dbReference type="Proteomes" id="UP000054843"/>
    </source>
</evidence>
<sequence>MIIVIKQRNILRNGHFLTIYCSTLQSGERKGGAANRRLVYGSTGSAIPDWSTSPDMSGNAEYPLSC</sequence>
<proteinExistence type="predicted"/>
<comment type="caution">
    <text evidence="1">The sequence shown here is derived from an EMBL/GenBank/DDBJ whole genome shotgun (WGS) entry which is preliminary data.</text>
</comment>
<protein>
    <submittedName>
        <fullName evidence="1">Uncharacterized protein</fullName>
    </submittedName>
</protein>
<dbReference type="Proteomes" id="UP000054843">
    <property type="component" value="Unassembled WGS sequence"/>
</dbReference>
<organism evidence="1 2">
    <name type="scientific">Trichinella papuae</name>
    <dbReference type="NCBI Taxonomy" id="268474"/>
    <lineage>
        <taxon>Eukaryota</taxon>
        <taxon>Metazoa</taxon>
        <taxon>Ecdysozoa</taxon>
        <taxon>Nematoda</taxon>
        <taxon>Enoplea</taxon>
        <taxon>Dorylaimia</taxon>
        <taxon>Trichinellida</taxon>
        <taxon>Trichinellidae</taxon>
        <taxon>Trichinella</taxon>
    </lineage>
</organism>
<reference evidence="1 2" key="1">
    <citation type="submission" date="2015-01" db="EMBL/GenBank/DDBJ databases">
        <title>Evolution of Trichinella species and genotypes.</title>
        <authorList>
            <person name="Korhonen P.K."/>
            <person name="Edoardo P."/>
            <person name="Giuseppe L.R."/>
            <person name="Gasser R.B."/>
        </authorList>
    </citation>
    <scope>NUCLEOTIDE SEQUENCE [LARGE SCALE GENOMIC DNA]</scope>
    <source>
        <strain evidence="1">ISS1980</strain>
    </source>
</reference>
<dbReference type="AlphaFoldDB" id="A0A0V1M4A4"/>
<name>A0A0V1M4A4_9BILA</name>
<keyword evidence="2" id="KW-1185">Reference proteome</keyword>
<accession>A0A0V1M4A4</accession>